<sequence length="144" mass="15161">MEKLYLLAEADGSTFAISADAIESVVTAGEIVPVPLAASWVAGLTALRSRVITVVDTIASIYQREAEIRDGQSLVVVNVDGNLYGLAVDEVHDVCEYSIELERLGASFDSGWRRVSSGMIEADGAAVIVVDPAILVLPETAIAA</sequence>
<keyword evidence="3" id="KW-1185">Reference proteome</keyword>
<accession>A0A842HX29</accession>
<evidence type="ECO:0000259" key="1">
    <source>
        <dbReference type="PROSITE" id="PS50851"/>
    </source>
</evidence>
<dbReference type="EMBL" id="JACJVJ010000001">
    <property type="protein sequence ID" value="MBC2777666.1"/>
    <property type="molecule type" value="Genomic_DNA"/>
</dbReference>
<dbReference type="InterPro" id="IPR036061">
    <property type="entry name" value="CheW-like_dom_sf"/>
</dbReference>
<dbReference type="Pfam" id="PF01584">
    <property type="entry name" value="CheW"/>
    <property type="match status" value="1"/>
</dbReference>
<dbReference type="PANTHER" id="PTHR22617:SF23">
    <property type="entry name" value="CHEMOTAXIS PROTEIN CHEW"/>
    <property type="match status" value="1"/>
</dbReference>
<dbReference type="SUPFAM" id="SSF50341">
    <property type="entry name" value="CheW-like"/>
    <property type="match status" value="1"/>
</dbReference>
<dbReference type="GO" id="GO:0005829">
    <property type="term" value="C:cytosol"/>
    <property type="evidence" value="ECO:0007669"/>
    <property type="project" value="TreeGrafter"/>
</dbReference>
<feature type="domain" description="CheW-like" evidence="1">
    <location>
        <begin position="1"/>
        <end position="141"/>
    </location>
</feature>
<dbReference type="Gene3D" id="2.30.30.40">
    <property type="entry name" value="SH3 Domains"/>
    <property type="match status" value="1"/>
</dbReference>
<organism evidence="2 3">
    <name type="scientific">Parasphingopyxis marina</name>
    <dbReference type="NCBI Taxonomy" id="2761622"/>
    <lineage>
        <taxon>Bacteria</taxon>
        <taxon>Pseudomonadati</taxon>
        <taxon>Pseudomonadota</taxon>
        <taxon>Alphaproteobacteria</taxon>
        <taxon>Sphingomonadales</taxon>
        <taxon>Sphingomonadaceae</taxon>
        <taxon>Parasphingopyxis</taxon>
    </lineage>
</organism>
<dbReference type="InterPro" id="IPR002545">
    <property type="entry name" value="CheW-lke_dom"/>
</dbReference>
<dbReference type="AlphaFoldDB" id="A0A842HX29"/>
<dbReference type="Gene3D" id="2.40.50.180">
    <property type="entry name" value="CheA-289, Domain 4"/>
    <property type="match status" value="1"/>
</dbReference>
<evidence type="ECO:0000313" key="3">
    <source>
        <dbReference type="Proteomes" id="UP000564378"/>
    </source>
</evidence>
<dbReference type="PROSITE" id="PS50851">
    <property type="entry name" value="CHEW"/>
    <property type="match status" value="1"/>
</dbReference>
<dbReference type="Proteomes" id="UP000564378">
    <property type="component" value="Unassembled WGS sequence"/>
</dbReference>
<evidence type="ECO:0000313" key="2">
    <source>
        <dbReference type="EMBL" id="MBC2777666.1"/>
    </source>
</evidence>
<dbReference type="GO" id="GO:0007165">
    <property type="term" value="P:signal transduction"/>
    <property type="evidence" value="ECO:0007669"/>
    <property type="project" value="InterPro"/>
</dbReference>
<dbReference type="InterPro" id="IPR039315">
    <property type="entry name" value="CheW"/>
</dbReference>
<proteinExistence type="predicted"/>
<protein>
    <submittedName>
        <fullName evidence="2">Chemotaxis protein CheW</fullName>
    </submittedName>
</protein>
<reference evidence="2 3" key="1">
    <citation type="submission" date="2020-08" db="EMBL/GenBank/DDBJ databases">
        <title>Draft genome sequence of Parasphingopyxis sp. GrpM-11.</title>
        <authorList>
            <person name="Oh J."/>
            <person name="Roh D.-H."/>
        </authorList>
    </citation>
    <scope>NUCLEOTIDE SEQUENCE [LARGE SCALE GENOMIC DNA]</scope>
    <source>
        <strain evidence="2 3">GrpM-11</strain>
    </source>
</reference>
<name>A0A842HX29_9SPHN</name>
<gene>
    <name evidence="2" type="ORF">H6P80_08530</name>
</gene>
<dbReference type="PANTHER" id="PTHR22617">
    <property type="entry name" value="CHEMOTAXIS SENSOR HISTIDINE KINASE-RELATED"/>
    <property type="match status" value="1"/>
</dbReference>
<comment type="caution">
    <text evidence="2">The sequence shown here is derived from an EMBL/GenBank/DDBJ whole genome shotgun (WGS) entry which is preliminary data.</text>
</comment>
<dbReference type="RefSeq" id="WP_185800859.1">
    <property type="nucleotide sequence ID" value="NZ_JACJVJ010000001.1"/>
</dbReference>
<dbReference type="GO" id="GO:0006935">
    <property type="term" value="P:chemotaxis"/>
    <property type="evidence" value="ECO:0007669"/>
    <property type="project" value="InterPro"/>
</dbReference>
<dbReference type="SMART" id="SM00260">
    <property type="entry name" value="CheW"/>
    <property type="match status" value="1"/>
</dbReference>